<sequence length="84" mass="9308">MKNNTFSAVALKYPPDREAPVIQAKAKGLLAEKMISIAEENKIPVVKDAFTESILSLQEIGDCIPEETWRAVAVIFAMIKKMES</sequence>
<organism evidence="2 4">
    <name type="scientific">Treponema rectale</name>
    <dbReference type="NCBI Taxonomy" id="744512"/>
    <lineage>
        <taxon>Bacteria</taxon>
        <taxon>Pseudomonadati</taxon>
        <taxon>Spirochaetota</taxon>
        <taxon>Spirochaetia</taxon>
        <taxon>Spirochaetales</taxon>
        <taxon>Treponemataceae</taxon>
        <taxon>Treponema</taxon>
    </lineage>
</organism>
<evidence type="ECO:0000313" key="2">
    <source>
        <dbReference type="EMBL" id="MBB5217740.1"/>
    </source>
</evidence>
<name>A0A840SAK5_9SPIR</name>
<accession>A0A840SAK5</accession>
<keyword evidence="4" id="KW-1185">Reference proteome</keyword>
<reference evidence="2 4" key="2">
    <citation type="submission" date="2020-08" db="EMBL/GenBank/DDBJ databases">
        <title>Genomic Encyclopedia of Type Strains, Phase IV (KMG-IV): sequencing the most valuable type-strain genomes for metagenomic binning, comparative biology and taxonomic classification.</title>
        <authorList>
            <person name="Goeker M."/>
        </authorList>
    </citation>
    <scope>NUCLEOTIDE SEQUENCE [LARGE SCALE GENOMIC DNA]</scope>
    <source>
        <strain evidence="2 4">DSM 103679</strain>
    </source>
</reference>
<dbReference type="InterPro" id="IPR006135">
    <property type="entry name" value="T3SS_substrate_exporter"/>
</dbReference>
<evidence type="ECO:0000313" key="5">
    <source>
        <dbReference type="Proteomes" id="UP000593591"/>
    </source>
</evidence>
<keyword evidence="3" id="KW-0966">Cell projection</keyword>
<reference evidence="3 5" key="1">
    <citation type="submission" date="2018-08" db="EMBL/GenBank/DDBJ databases">
        <title>The first complete genome of Treponema rectale (CHPAT), a commensal spirochete of the bovine rectum.</title>
        <authorList>
            <person name="Staton G.J."/>
            <person name="Clegg S.R."/>
            <person name="Carter S.D."/>
            <person name="Radford A.D."/>
            <person name="Darby A."/>
            <person name="Hall N."/>
            <person name="Birtles R.J."/>
            <person name="Evans N.J."/>
        </authorList>
    </citation>
    <scope>NUCLEOTIDE SEQUENCE [LARGE SCALE GENOMIC DNA]</scope>
    <source>
        <strain evidence="3 5">CHPA</strain>
    </source>
</reference>
<evidence type="ECO:0000313" key="3">
    <source>
        <dbReference type="EMBL" id="QOS40531.1"/>
    </source>
</evidence>
<dbReference type="PANTHER" id="PTHR30531">
    <property type="entry name" value="FLAGELLAR BIOSYNTHETIC PROTEIN FLHB"/>
    <property type="match status" value="1"/>
</dbReference>
<dbReference type="InterPro" id="IPR029025">
    <property type="entry name" value="T3SS_substrate_exporter_C"/>
</dbReference>
<dbReference type="PANTHER" id="PTHR30531:SF12">
    <property type="entry name" value="FLAGELLAR BIOSYNTHETIC PROTEIN FLHB"/>
    <property type="match status" value="1"/>
</dbReference>
<dbReference type="AlphaFoldDB" id="A0A840SAK5"/>
<comment type="similarity">
    <text evidence="1">Belongs to the type III secretion exporter family.</text>
</comment>
<proteinExistence type="inferred from homology"/>
<dbReference type="RefSeq" id="WP_184651188.1">
    <property type="nucleotide sequence ID" value="NZ_JACHFR010000001.1"/>
</dbReference>
<dbReference type="GO" id="GO:0009306">
    <property type="term" value="P:protein secretion"/>
    <property type="evidence" value="ECO:0007669"/>
    <property type="project" value="InterPro"/>
</dbReference>
<evidence type="ECO:0000313" key="4">
    <source>
        <dbReference type="Proteomes" id="UP000578697"/>
    </source>
</evidence>
<dbReference type="SUPFAM" id="SSF160544">
    <property type="entry name" value="EscU C-terminal domain-like"/>
    <property type="match status" value="1"/>
</dbReference>
<dbReference type="Gene3D" id="3.40.1690.10">
    <property type="entry name" value="secretion proteins EscU"/>
    <property type="match status" value="1"/>
</dbReference>
<dbReference type="EMBL" id="JACHFR010000001">
    <property type="protein sequence ID" value="MBB5217740.1"/>
    <property type="molecule type" value="Genomic_DNA"/>
</dbReference>
<gene>
    <name evidence="3" type="ORF">DYE49_08685</name>
    <name evidence="2" type="ORF">HNP77_000084</name>
</gene>
<evidence type="ECO:0000256" key="1">
    <source>
        <dbReference type="ARBA" id="ARBA00010690"/>
    </source>
</evidence>
<dbReference type="EMBL" id="CP031517">
    <property type="protein sequence ID" value="QOS40531.1"/>
    <property type="molecule type" value="Genomic_DNA"/>
</dbReference>
<dbReference type="KEGG" id="trc:DYE49_08685"/>
<keyword evidence="3" id="KW-0969">Cilium</keyword>
<keyword evidence="3" id="KW-0282">Flagellum</keyword>
<protein>
    <submittedName>
        <fullName evidence="3">Flagellar biosynthesis protein FlhB</fullName>
    </submittedName>
    <submittedName>
        <fullName evidence="2">Type III secretion system FlhB-like substrate exporter</fullName>
    </submittedName>
</protein>
<dbReference type="GO" id="GO:0005886">
    <property type="term" value="C:plasma membrane"/>
    <property type="evidence" value="ECO:0007669"/>
    <property type="project" value="TreeGrafter"/>
</dbReference>
<dbReference type="Proteomes" id="UP000578697">
    <property type="component" value="Unassembled WGS sequence"/>
</dbReference>
<dbReference type="Pfam" id="PF01312">
    <property type="entry name" value="Bac_export_2"/>
    <property type="match status" value="1"/>
</dbReference>
<dbReference type="Proteomes" id="UP000593591">
    <property type="component" value="Chromosome"/>
</dbReference>